<gene>
    <name evidence="2" type="ORF">DARMORV10_A07P29610.1</name>
</gene>
<evidence type="ECO:0000313" key="2">
    <source>
        <dbReference type="EMBL" id="CAF2182250.1"/>
    </source>
</evidence>
<reference evidence="2" key="1">
    <citation type="submission" date="2021-01" db="EMBL/GenBank/DDBJ databases">
        <authorList>
            <consortium name="Genoscope - CEA"/>
            <person name="William W."/>
        </authorList>
    </citation>
    <scope>NUCLEOTIDE SEQUENCE</scope>
</reference>
<name>A0A816YWY8_BRANA</name>
<dbReference type="Proteomes" id="UP001295469">
    <property type="component" value="Chromosome A07"/>
</dbReference>
<protein>
    <submittedName>
        <fullName evidence="2">(rape) hypothetical protein</fullName>
    </submittedName>
</protein>
<proteinExistence type="predicted"/>
<feature type="compositionally biased region" description="Pro residues" evidence="1">
    <location>
        <begin position="59"/>
        <end position="77"/>
    </location>
</feature>
<accession>A0A816YWY8</accession>
<dbReference type="EMBL" id="HG994361">
    <property type="protein sequence ID" value="CAF2182250.1"/>
    <property type="molecule type" value="Genomic_DNA"/>
</dbReference>
<dbReference type="PROSITE" id="PS51257">
    <property type="entry name" value="PROKAR_LIPOPROTEIN"/>
    <property type="match status" value="1"/>
</dbReference>
<sequence>MEPDKRLLLHTYTFLTSCTQNVWHITTSTSSPSTLPMRGRGVSLSPPHLPPKHGSGGTDPPPPPPPPLYGRAPPPPLYLNSKRAVPTVLPPGDGAPPYTVYPKGVGRCHGLALPRSRVSYVMKLASVLWNDEQRRKKGQFEPGPLASEIETLLLPKVKKPVNNSGYEQGCYDLPRI</sequence>
<feature type="region of interest" description="Disordered" evidence="1">
    <location>
        <begin position="26"/>
        <end position="85"/>
    </location>
</feature>
<dbReference type="AlphaFoldDB" id="A0A816YWY8"/>
<organism evidence="2">
    <name type="scientific">Brassica napus</name>
    <name type="common">Rape</name>
    <dbReference type="NCBI Taxonomy" id="3708"/>
    <lineage>
        <taxon>Eukaryota</taxon>
        <taxon>Viridiplantae</taxon>
        <taxon>Streptophyta</taxon>
        <taxon>Embryophyta</taxon>
        <taxon>Tracheophyta</taxon>
        <taxon>Spermatophyta</taxon>
        <taxon>Magnoliopsida</taxon>
        <taxon>eudicotyledons</taxon>
        <taxon>Gunneridae</taxon>
        <taxon>Pentapetalae</taxon>
        <taxon>rosids</taxon>
        <taxon>malvids</taxon>
        <taxon>Brassicales</taxon>
        <taxon>Brassicaceae</taxon>
        <taxon>Brassiceae</taxon>
        <taxon>Brassica</taxon>
    </lineage>
</organism>
<evidence type="ECO:0000256" key="1">
    <source>
        <dbReference type="SAM" id="MobiDB-lite"/>
    </source>
</evidence>